<dbReference type="GO" id="GO:0005198">
    <property type="term" value="F:structural molecule activity"/>
    <property type="evidence" value="ECO:0007669"/>
    <property type="project" value="InterPro"/>
</dbReference>
<evidence type="ECO:0000259" key="7">
    <source>
        <dbReference type="Pfam" id="PF00460"/>
    </source>
</evidence>
<evidence type="ECO:0000256" key="4">
    <source>
        <dbReference type="ARBA" id="ARBA00016244"/>
    </source>
</evidence>
<evidence type="ECO:0000259" key="8">
    <source>
        <dbReference type="Pfam" id="PF06429"/>
    </source>
</evidence>
<dbReference type="RefSeq" id="WP_167990669.1">
    <property type="nucleotide sequence ID" value="NZ_JAATJL010000001.1"/>
</dbReference>
<dbReference type="GO" id="GO:0009424">
    <property type="term" value="C:bacterial-type flagellum hook"/>
    <property type="evidence" value="ECO:0007669"/>
    <property type="project" value="InterPro"/>
</dbReference>
<feature type="domain" description="Flagellar hook-associated protein FlgK helical" evidence="9">
    <location>
        <begin position="99"/>
        <end position="333"/>
    </location>
</feature>
<comment type="similarity">
    <text evidence="3">Belongs to the flagella basal body rod proteins family.</text>
</comment>
<name>A0A846RN08_9MICC</name>
<keyword evidence="11" id="KW-1185">Reference proteome</keyword>
<evidence type="ECO:0000256" key="3">
    <source>
        <dbReference type="ARBA" id="ARBA00009677"/>
    </source>
</evidence>
<dbReference type="Pfam" id="PF06429">
    <property type="entry name" value="Flg_bbr_C"/>
    <property type="match status" value="1"/>
</dbReference>
<dbReference type="Pfam" id="PF00460">
    <property type="entry name" value="Flg_bb_rod"/>
    <property type="match status" value="1"/>
</dbReference>
<dbReference type="SUPFAM" id="SSF64518">
    <property type="entry name" value="Phase 1 flagellin"/>
    <property type="match status" value="1"/>
</dbReference>
<dbReference type="EMBL" id="JAATJL010000001">
    <property type="protein sequence ID" value="NJC21205.1"/>
    <property type="molecule type" value="Genomic_DNA"/>
</dbReference>
<comment type="subcellular location">
    <subcellularLocation>
        <location evidence="1">Bacterial flagellum</location>
    </subcellularLocation>
    <subcellularLocation>
        <location evidence="2">Secreted</location>
    </subcellularLocation>
</comment>
<evidence type="ECO:0000256" key="1">
    <source>
        <dbReference type="ARBA" id="ARBA00004365"/>
    </source>
</evidence>
<evidence type="ECO:0000259" key="9">
    <source>
        <dbReference type="Pfam" id="PF22638"/>
    </source>
</evidence>
<comment type="caution">
    <text evidence="10">The sequence shown here is derived from an EMBL/GenBank/DDBJ whole genome shotgun (WGS) entry which is preliminary data.</text>
</comment>
<dbReference type="GO" id="GO:0044780">
    <property type="term" value="P:bacterial-type flagellum assembly"/>
    <property type="evidence" value="ECO:0007669"/>
    <property type="project" value="InterPro"/>
</dbReference>
<dbReference type="GO" id="GO:0005576">
    <property type="term" value="C:extracellular region"/>
    <property type="evidence" value="ECO:0007669"/>
    <property type="project" value="UniProtKB-SubCell"/>
</dbReference>
<gene>
    <name evidence="10" type="ORF">BJ994_000281</name>
</gene>
<keyword evidence="5" id="KW-0964">Secreted</keyword>
<keyword evidence="10" id="KW-0282">Flagellum</keyword>
<evidence type="ECO:0000313" key="10">
    <source>
        <dbReference type="EMBL" id="NJC21205.1"/>
    </source>
</evidence>
<dbReference type="PANTHER" id="PTHR30033:SF1">
    <property type="entry name" value="FLAGELLAR HOOK-ASSOCIATED PROTEIN 1"/>
    <property type="match status" value="1"/>
</dbReference>
<dbReference type="InterPro" id="IPR010930">
    <property type="entry name" value="Flg_bb/hook_C_dom"/>
</dbReference>
<dbReference type="Proteomes" id="UP000547458">
    <property type="component" value="Unassembled WGS sequence"/>
</dbReference>
<evidence type="ECO:0000256" key="5">
    <source>
        <dbReference type="ARBA" id="ARBA00022525"/>
    </source>
</evidence>
<dbReference type="InterPro" id="IPR002371">
    <property type="entry name" value="FlgK"/>
</dbReference>
<reference evidence="10 11" key="1">
    <citation type="submission" date="2020-03" db="EMBL/GenBank/DDBJ databases">
        <title>Sequencing the genomes of 1000 actinobacteria strains.</title>
        <authorList>
            <person name="Klenk H.-P."/>
        </authorList>
    </citation>
    <scope>NUCLEOTIDE SEQUENCE [LARGE SCALE GENOMIC DNA]</scope>
    <source>
        <strain evidence="10 11">DSM 16403</strain>
    </source>
</reference>
<dbReference type="InterPro" id="IPR001444">
    <property type="entry name" value="Flag_bb_rod_N"/>
</dbReference>
<proteinExistence type="inferred from homology"/>
<evidence type="ECO:0000256" key="6">
    <source>
        <dbReference type="ARBA" id="ARBA00023143"/>
    </source>
</evidence>
<organism evidence="10 11">
    <name type="scientific">Arthrobacter pigmenti</name>
    <dbReference type="NCBI Taxonomy" id="271432"/>
    <lineage>
        <taxon>Bacteria</taxon>
        <taxon>Bacillati</taxon>
        <taxon>Actinomycetota</taxon>
        <taxon>Actinomycetes</taxon>
        <taxon>Micrococcales</taxon>
        <taxon>Micrococcaceae</taxon>
        <taxon>Arthrobacter</taxon>
    </lineage>
</organism>
<keyword evidence="10" id="KW-0969">Cilium</keyword>
<dbReference type="NCBIfam" id="TIGR02492">
    <property type="entry name" value="flgK_ends"/>
    <property type="match status" value="1"/>
</dbReference>
<dbReference type="PANTHER" id="PTHR30033">
    <property type="entry name" value="FLAGELLAR HOOK-ASSOCIATED PROTEIN 1"/>
    <property type="match status" value="1"/>
</dbReference>
<dbReference type="Pfam" id="PF22638">
    <property type="entry name" value="FlgK_D1"/>
    <property type="match status" value="1"/>
</dbReference>
<keyword evidence="10" id="KW-0966">Cell projection</keyword>
<accession>A0A846RN08</accession>
<keyword evidence="6" id="KW-0975">Bacterial flagellum</keyword>
<evidence type="ECO:0000256" key="2">
    <source>
        <dbReference type="ARBA" id="ARBA00004613"/>
    </source>
</evidence>
<evidence type="ECO:0000313" key="11">
    <source>
        <dbReference type="Proteomes" id="UP000547458"/>
    </source>
</evidence>
<feature type="domain" description="Flagellar basal body rod protein N-terminal" evidence="7">
    <location>
        <begin position="7"/>
        <end position="37"/>
    </location>
</feature>
<dbReference type="AlphaFoldDB" id="A0A846RN08"/>
<sequence length="466" mass="46894">MSTFSGLNTAYTGLVAASRGLDVVGQNIANANTDGYTRQRVDTSAAHAVRAGMFSGPVRPGQGVFVDGIARLGDAHLDARVRVTGAASGFATTRAEALAALETTLNEPGENGISAGLGEFWASWQNLANNTGKVSSATVVLDAAGVLSNRIATGYRETQAQWGSLRRSTEAMVAEVNSAAVRIAELNVAIRTTTAAGTSANELIDQRAQLAASVASLAGGTVRDAGDGTIDVLIGGNALVSGDTARPLQVAGARGLEGAAADVVRVEWAHRPGVPAALDGGEIAGALTMLAATGAIAEAAGFYNTFAQDLASQVNAVHRTGATADGRTGLDFFTVFGDPAALNLGVVPGGEEDIAAASPGAGALDGSIADAVAGLGAGAASPDSAWTAFVTELGSETQTTLKAATLAGLAASSAVERQLSGSAVSMDEEQLNLLTFQHAYQGAARVMTAVDQMLDTLINRTGIVGR</sequence>
<feature type="domain" description="Flagellar basal-body/hook protein C-terminal" evidence="8">
    <location>
        <begin position="419"/>
        <end position="459"/>
    </location>
</feature>
<protein>
    <recommendedName>
        <fullName evidence="4">Flagellar hook-associated protein 1</fullName>
    </recommendedName>
</protein>
<dbReference type="InterPro" id="IPR053927">
    <property type="entry name" value="FlgK_helical"/>
</dbReference>